<evidence type="ECO:0000256" key="1">
    <source>
        <dbReference type="SAM" id="MobiDB-lite"/>
    </source>
</evidence>
<accession>A0A165CTM1</accession>
<evidence type="ECO:0000313" key="2">
    <source>
        <dbReference type="EMBL" id="KZV83095.1"/>
    </source>
</evidence>
<gene>
    <name evidence="2" type="ORF">EXIGLDRAFT_728887</name>
</gene>
<dbReference type="InParanoid" id="A0A165CTM1"/>
<proteinExistence type="predicted"/>
<feature type="region of interest" description="Disordered" evidence="1">
    <location>
        <begin position="29"/>
        <end position="54"/>
    </location>
</feature>
<protein>
    <submittedName>
        <fullName evidence="2">Uncharacterized protein</fullName>
    </submittedName>
</protein>
<sequence>MSSNFLHERVTSHGPACDLRLLAMPGSPCKMHREKQTTSSAVSGAKDYTRSVVM</sequence>
<evidence type="ECO:0000313" key="3">
    <source>
        <dbReference type="Proteomes" id="UP000077266"/>
    </source>
</evidence>
<organism evidence="2 3">
    <name type="scientific">Exidia glandulosa HHB12029</name>
    <dbReference type="NCBI Taxonomy" id="1314781"/>
    <lineage>
        <taxon>Eukaryota</taxon>
        <taxon>Fungi</taxon>
        <taxon>Dikarya</taxon>
        <taxon>Basidiomycota</taxon>
        <taxon>Agaricomycotina</taxon>
        <taxon>Agaricomycetes</taxon>
        <taxon>Auriculariales</taxon>
        <taxon>Exidiaceae</taxon>
        <taxon>Exidia</taxon>
    </lineage>
</organism>
<dbReference type="Proteomes" id="UP000077266">
    <property type="component" value="Unassembled WGS sequence"/>
</dbReference>
<reference evidence="2 3" key="1">
    <citation type="journal article" date="2016" name="Mol. Biol. Evol.">
        <title>Comparative Genomics of Early-Diverging Mushroom-Forming Fungi Provides Insights into the Origins of Lignocellulose Decay Capabilities.</title>
        <authorList>
            <person name="Nagy L.G."/>
            <person name="Riley R."/>
            <person name="Tritt A."/>
            <person name="Adam C."/>
            <person name="Daum C."/>
            <person name="Floudas D."/>
            <person name="Sun H."/>
            <person name="Yadav J.S."/>
            <person name="Pangilinan J."/>
            <person name="Larsson K.H."/>
            <person name="Matsuura K."/>
            <person name="Barry K."/>
            <person name="Labutti K."/>
            <person name="Kuo R."/>
            <person name="Ohm R.A."/>
            <person name="Bhattacharya S.S."/>
            <person name="Shirouzu T."/>
            <person name="Yoshinaga Y."/>
            <person name="Martin F.M."/>
            <person name="Grigoriev I.V."/>
            <person name="Hibbett D.S."/>
        </authorList>
    </citation>
    <scope>NUCLEOTIDE SEQUENCE [LARGE SCALE GENOMIC DNA]</scope>
    <source>
        <strain evidence="2 3">HHB12029</strain>
    </source>
</reference>
<dbReference type="EMBL" id="KV426289">
    <property type="protein sequence ID" value="KZV83095.1"/>
    <property type="molecule type" value="Genomic_DNA"/>
</dbReference>
<dbReference type="OrthoDB" id="1657402at2759"/>
<name>A0A165CTM1_EXIGL</name>
<keyword evidence="3" id="KW-1185">Reference proteome</keyword>
<dbReference type="AlphaFoldDB" id="A0A165CTM1"/>